<evidence type="ECO:0000256" key="1">
    <source>
        <dbReference type="ARBA" id="ARBA00038362"/>
    </source>
</evidence>
<reference evidence="4 5" key="1">
    <citation type="submission" date="2023-10" db="EMBL/GenBank/DDBJ databases">
        <title>Chromosome-scale genome assembly provides insights into flower coloration mechanisms of Canna indica.</title>
        <authorList>
            <person name="Li C."/>
        </authorList>
    </citation>
    <scope>NUCLEOTIDE SEQUENCE [LARGE SCALE GENOMIC DNA]</scope>
    <source>
        <tissue evidence="4">Flower</tissue>
    </source>
</reference>
<dbReference type="InterPro" id="IPR050275">
    <property type="entry name" value="PGM_Phosphatase"/>
</dbReference>
<feature type="binding site" evidence="3">
    <location>
        <begin position="23"/>
        <end position="30"/>
    </location>
    <ligand>
        <name>substrate</name>
    </ligand>
</feature>
<dbReference type="GO" id="GO:0005829">
    <property type="term" value="C:cytosol"/>
    <property type="evidence" value="ECO:0007669"/>
    <property type="project" value="TreeGrafter"/>
</dbReference>
<name>A0AAQ3JNA3_9LILI</name>
<evidence type="ECO:0000256" key="3">
    <source>
        <dbReference type="PIRSR" id="PIRSR613078-2"/>
    </source>
</evidence>
<keyword evidence="5" id="KW-1185">Reference proteome</keyword>
<dbReference type="EMBL" id="CP136890">
    <property type="protein sequence ID" value="WOK92203.1"/>
    <property type="molecule type" value="Genomic_DNA"/>
</dbReference>
<gene>
    <name evidence="4" type="ORF">Cni_G00894</name>
</gene>
<evidence type="ECO:0000256" key="2">
    <source>
        <dbReference type="PIRSR" id="PIRSR613078-1"/>
    </source>
</evidence>
<feature type="active site" description="Tele-phosphohistidine intermediate" evidence="2">
    <location>
        <position position="24"/>
    </location>
</feature>
<dbReference type="InterPro" id="IPR029033">
    <property type="entry name" value="His_PPase_superfam"/>
</dbReference>
<dbReference type="Gene3D" id="3.40.50.1240">
    <property type="entry name" value="Phosphoglycerate mutase-like"/>
    <property type="match status" value="1"/>
</dbReference>
<accession>A0AAQ3JNA3</accession>
<dbReference type="Proteomes" id="UP001327560">
    <property type="component" value="Chromosome 1"/>
</dbReference>
<feature type="binding site" evidence="3">
    <location>
        <position position="74"/>
    </location>
    <ligand>
        <name>substrate</name>
    </ligand>
</feature>
<dbReference type="PANTHER" id="PTHR48100">
    <property type="entry name" value="BROAD-SPECIFICITY PHOSPHATASE YOR283W-RELATED"/>
    <property type="match status" value="1"/>
</dbReference>
<dbReference type="CDD" id="cd07067">
    <property type="entry name" value="HP_PGM_like"/>
    <property type="match status" value="1"/>
</dbReference>
<dbReference type="SUPFAM" id="SSF53254">
    <property type="entry name" value="Phosphoglycerate mutase-like"/>
    <property type="match status" value="1"/>
</dbReference>
<dbReference type="FunFam" id="3.40.50.1240:FF:000137">
    <property type="match status" value="1"/>
</dbReference>
<protein>
    <submittedName>
        <fullName evidence="4">Phosphoglycerate mutase-like protein 4</fullName>
    </submittedName>
</protein>
<sequence>MTSTTETNGLDKLPIFTEIIAVRHGETARNASRVLQGHLDTELNETGRQQATAVADRLFREPKVAGIYSSDLKRAAETANIIANICNLPEVRKTATLRERNLGDIQGLSSSDATKLKPEAYKIFVSTNRDGVIPGGGESLNQLKERSVSCFERIAKKHKGIFLLYTTQVLIL</sequence>
<dbReference type="InterPro" id="IPR013078">
    <property type="entry name" value="His_Pase_superF_clade-1"/>
</dbReference>
<dbReference type="GO" id="GO:0016791">
    <property type="term" value="F:phosphatase activity"/>
    <property type="evidence" value="ECO:0007669"/>
    <property type="project" value="TreeGrafter"/>
</dbReference>
<proteinExistence type="inferred from homology"/>
<dbReference type="AlphaFoldDB" id="A0AAQ3JNA3"/>
<feature type="active site" description="Proton donor/acceptor" evidence="2">
    <location>
        <position position="99"/>
    </location>
</feature>
<organism evidence="4 5">
    <name type="scientific">Canna indica</name>
    <name type="common">Indian-shot</name>
    <dbReference type="NCBI Taxonomy" id="4628"/>
    <lineage>
        <taxon>Eukaryota</taxon>
        <taxon>Viridiplantae</taxon>
        <taxon>Streptophyta</taxon>
        <taxon>Embryophyta</taxon>
        <taxon>Tracheophyta</taxon>
        <taxon>Spermatophyta</taxon>
        <taxon>Magnoliopsida</taxon>
        <taxon>Liliopsida</taxon>
        <taxon>Zingiberales</taxon>
        <taxon>Cannaceae</taxon>
        <taxon>Canna</taxon>
    </lineage>
</organism>
<dbReference type="Pfam" id="PF00300">
    <property type="entry name" value="His_Phos_1"/>
    <property type="match status" value="1"/>
</dbReference>
<comment type="similarity">
    <text evidence="1">Belongs to the phosphoglycerate mutase family.</text>
</comment>
<dbReference type="SMART" id="SM00855">
    <property type="entry name" value="PGAM"/>
    <property type="match status" value="1"/>
</dbReference>
<dbReference type="PANTHER" id="PTHR48100:SF34">
    <property type="entry name" value="PHOSPHOGLYCERATE MUTASE-LIKE PROTEIN 4"/>
    <property type="match status" value="1"/>
</dbReference>
<evidence type="ECO:0000313" key="5">
    <source>
        <dbReference type="Proteomes" id="UP001327560"/>
    </source>
</evidence>
<evidence type="ECO:0000313" key="4">
    <source>
        <dbReference type="EMBL" id="WOK92203.1"/>
    </source>
</evidence>